<proteinExistence type="predicted"/>
<dbReference type="Pfam" id="PF07992">
    <property type="entry name" value="Pyr_redox_2"/>
    <property type="match status" value="1"/>
</dbReference>
<dbReference type="OrthoDB" id="9806179at2"/>
<dbReference type="SUPFAM" id="SSF51905">
    <property type="entry name" value="FAD/NAD(P)-binding domain"/>
    <property type="match status" value="1"/>
</dbReference>
<keyword evidence="5" id="KW-0676">Redox-active center</keyword>
<gene>
    <name evidence="7" type="primary">trxB</name>
    <name evidence="7" type="ORF">MGALLINA_04660</name>
</gene>
<dbReference type="EMBL" id="LVLH01000040">
    <property type="protein sequence ID" value="OAB48749.1"/>
    <property type="molecule type" value="Genomic_DNA"/>
</dbReference>
<dbReference type="PANTHER" id="PTHR48105">
    <property type="entry name" value="THIOREDOXIN REDUCTASE 1-RELATED-RELATED"/>
    <property type="match status" value="1"/>
</dbReference>
<organism evidence="7 8">
    <name type="scientific">Mycoplasmopsis gallinarum</name>
    <dbReference type="NCBI Taxonomy" id="29557"/>
    <lineage>
        <taxon>Bacteria</taxon>
        <taxon>Bacillati</taxon>
        <taxon>Mycoplasmatota</taxon>
        <taxon>Mycoplasmoidales</taxon>
        <taxon>Metamycoplasmataceae</taxon>
        <taxon>Mycoplasmopsis</taxon>
    </lineage>
</organism>
<dbReference type="InterPro" id="IPR050097">
    <property type="entry name" value="Ferredoxin-NADP_redctase_2"/>
</dbReference>
<evidence type="ECO:0000259" key="6">
    <source>
        <dbReference type="Pfam" id="PF07992"/>
    </source>
</evidence>
<keyword evidence="4" id="KW-1015">Disulfide bond</keyword>
<dbReference type="InterPro" id="IPR036188">
    <property type="entry name" value="FAD/NAD-bd_sf"/>
</dbReference>
<dbReference type="InterPro" id="IPR008255">
    <property type="entry name" value="Pyr_nucl-diS_OxRdtase_2_AS"/>
</dbReference>
<keyword evidence="3" id="KW-0560">Oxidoreductase</keyword>
<dbReference type="InterPro" id="IPR023753">
    <property type="entry name" value="FAD/NAD-binding_dom"/>
</dbReference>
<keyword evidence="8" id="KW-1185">Reference proteome</keyword>
<evidence type="ECO:0000256" key="2">
    <source>
        <dbReference type="ARBA" id="ARBA00022827"/>
    </source>
</evidence>
<keyword evidence="2" id="KW-0274">FAD</keyword>
<sequence>MNKVYDVIIIGTGPGGLNAALYGSRAGLNVAIIDKGAPGGKLSQTAKIENWLGTEIIEGYELAIKMFDHAIKFGAEYKYGNVKSIQKNNELFEIYFADEFNETMYAKNVIVATGMKNKEPNWIENYETYKYKGISFCATCDGPIFKDQNVVVIGGGNSAIEESAFLANIVDNVYLIVRDNQMIAEQKLIEDLKKHTNVHIHMNSEVIKILGDENQINTFVIKNNLDNSTFEINANGFFPFIGLLPNNQLVNNFSEILNESGFIKTDENMETNVKGLYAVGDIREKHVRQIVTAAADGAIAIKNIADSKN</sequence>
<dbReference type="PRINTS" id="PR00469">
    <property type="entry name" value="PNDRDTASEII"/>
</dbReference>
<reference evidence="7 8" key="1">
    <citation type="submission" date="2016-03" db="EMBL/GenBank/DDBJ databases">
        <title>Genome sequence of Mycoplasma gallinarum strain Mgn_IPT.</title>
        <authorList>
            <person name="Yacoub E."/>
            <person name="Sirand-Pugnet P."/>
            <person name="Barre A."/>
            <person name="Maurier F."/>
            <person name="Blanchard A."/>
            <person name="Ben Abdelmoumen B.M."/>
        </authorList>
    </citation>
    <scope>NUCLEOTIDE SEQUENCE [LARGE SCALE GENOMIC DNA]</scope>
    <source>
        <strain evidence="7 8">Mgn_IPT</strain>
    </source>
</reference>
<evidence type="ECO:0000313" key="7">
    <source>
        <dbReference type="EMBL" id="OAB48749.1"/>
    </source>
</evidence>
<comment type="caution">
    <text evidence="7">The sequence shown here is derived from an EMBL/GenBank/DDBJ whole genome shotgun (WGS) entry which is preliminary data.</text>
</comment>
<evidence type="ECO:0000256" key="4">
    <source>
        <dbReference type="ARBA" id="ARBA00023157"/>
    </source>
</evidence>
<accession>A0A168R9G9</accession>
<evidence type="ECO:0000256" key="1">
    <source>
        <dbReference type="ARBA" id="ARBA00022630"/>
    </source>
</evidence>
<feature type="domain" description="FAD/NAD(P)-binding" evidence="6">
    <location>
        <begin position="5"/>
        <end position="297"/>
    </location>
</feature>
<dbReference type="Proteomes" id="UP000076983">
    <property type="component" value="Unassembled WGS sequence"/>
</dbReference>
<evidence type="ECO:0000313" key="8">
    <source>
        <dbReference type="Proteomes" id="UP000076983"/>
    </source>
</evidence>
<dbReference type="Gene3D" id="3.50.50.60">
    <property type="entry name" value="FAD/NAD(P)-binding domain"/>
    <property type="match status" value="2"/>
</dbReference>
<dbReference type="GO" id="GO:0016668">
    <property type="term" value="F:oxidoreductase activity, acting on a sulfur group of donors, NAD(P) as acceptor"/>
    <property type="evidence" value="ECO:0007669"/>
    <property type="project" value="UniProtKB-ARBA"/>
</dbReference>
<dbReference type="PATRIC" id="fig|29557.3.peg.460"/>
<dbReference type="AlphaFoldDB" id="A0A168R9G9"/>
<dbReference type="PROSITE" id="PS00573">
    <property type="entry name" value="PYRIDINE_REDOX_2"/>
    <property type="match status" value="1"/>
</dbReference>
<dbReference type="RefSeq" id="WP_063626240.1">
    <property type="nucleotide sequence ID" value="NZ_LVLH01000040.1"/>
</dbReference>
<dbReference type="STRING" id="29557.MGALLINA_04660"/>
<name>A0A168R9G9_9BACT</name>
<protein>
    <submittedName>
        <fullName evidence="7">Thioredoxin reductase</fullName>
    </submittedName>
</protein>
<evidence type="ECO:0000256" key="5">
    <source>
        <dbReference type="ARBA" id="ARBA00023284"/>
    </source>
</evidence>
<dbReference type="PRINTS" id="PR00368">
    <property type="entry name" value="FADPNR"/>
</dbReference>
<keyword evidence="1" id="KW-0285">Flavoprotein</keyword>
<evidence type="ECO:0000256" key="3">
    <source>
        <dbReference type="ARBA" id="ARBA00023002"/>
    </source>
</evidence>